<dbReference type="PROSITE" id="PS51384">
    <property type="entry name" value="FAD_FR"/>
    <property type="match status" value="1"/>
</dbReference>
<feature type="transmembrane region" description="Helical" evidence="7">
    <location>
        <begin position="302"/>
        <end position="322"/>
    </location>
</feature>
<dbReference type="InterPro" id="IPR013112">
    <property type="entry name" value="FAD-bd_8"/>
</dbReference>
<dbReference type="InterPro" id="IPR017927">
    <property type="entry name" value="FAD-bd_FR_type"/>
</dbReference>
<evidence type="ECO:0000256" key="7">
    <source>
        <dbReference type="SAM" id="Phobius"/>
    </source>
</evidence>
<dbReference type="EMBL" id="GL376613">
    <property type="status" value="NOT_ANNOTATED_CDS"/>
    <property type="molecule type" value="Genomic_DNA"/>
</dbReference>
<feature type="transmembrane region" description="Helical" evidence="7">
    <location>
        <begin position="329"/>
        <end position="348"/>
    </location>
</feature>
<evidence type="ECO:0000313" key="9">
    <source>
        <dbReference type="EnsemblProtists" id="PYU1_T008511"/>
    </source>
</evidence>
<dbReference type="Pfam" id="PF01794">
    <property type="entry name" value="Ferric_reduct"/>
    <property type="match status" value="1"/>
</dbReference>
<reference evidence="10" key="1">
    <citation type="journal article" date="2010" name="Genome Biol.">
        <title>Genome sequence of the necrotrophic plant pathogen Pythium ultimum reveals original pathogenicity mechanisms and effector repertoire.</title>
        <authorList>
            <person name="Levesque C.A."/>
            <person name="Brouwer H."/>
            <person name="Cano L."/>
            <person name="Hamilton J.P."/>
            <person name="Holt C."/>
            <person name="Huitema E."/>
            <person name="Raffaele S."/>
            <person name="Robideau G.P."/>
            <person name="Thines M."/>
            <person name="Win J."/>
            <person name="Zerillo M.M."/>
            <person name="Beakes G.W."/>
            <person name="Boore J.L."/>
            <person name="Busam D."/>
            <person name="Dumas B."/>
            <person name="Ferriera S."/>
            <person name="Fuerstenberg S.I."/>
            <person name="Gachon C.M."/>
            <person name="Gaulin E."/>
            <person name="Govers F."/>
            <person name="Grenville-Briggs L."/>
            <person name="Horner N."/>
            <person name="Hostetler J."/>
            <person name="Jiang R.H."/>
            <person name="Johnson J."/>
            <person name="Krajaejun T."/>
            <person name="Lin H."/>
            <person name="Meijer H.J."/>
            <person name="Moore B."/>
            <person name="Morris P."/>
            <person name="Phuntmart V."/>
            <person name="Puiu D."/>
            <person name="Shetty J."/>
            <person name="Stajich J.E."/>
            <person name="Tripathy S."/>
            <person name="Wawra S."/>
            <person name="van West P."/>
            <person name="Whitty B.R."/>
            <person name="Coutinho P.M."/>
            <person name="Henrissat B."/>
            <person name="Martin F."/>
            <person name="Thomas P.D."/>
            <person name="Tyler B.M."/>
            <person name="De Vries R.P."/>
            <person name="Kamoun S."/>
            <person name="Yandell M."/>
            <person name="Tisserat N."/>
            <person name="Buell C.R."/>
        </authorList>
    </citation>
    <scope>NUCLEOTIDE SEQUENCE</scope>
    <source>
        <strain evidence="10">DAOM:BR144</strain>
    </source>
</reference>
<keyword evidence="5 7" id="KW-0472">Membrane</keyword>
<proteinExistence type="predicted"/>
<feature type="transmembrane region" description="Helical" evidence="7">
    <location>
        <begin position="163"/>
        <end position="185"/>
    </location>
</feature>
<comment type="subcellular location">
    <subcellularLocation>
        <location evidence="1">Membrane</location>
        <topology evidence="1">Multi-pass membrane protein</topology>
    </subcellularLocation>
</comment>
<accession>K3WU64</accession>
<dbReference type="Gene3D" id="3.40.50.80">
    <property type="entry name" value="Nucleotide-binding domain of ferredoxin-NADP reductase (FNR) module"/>
    <property type="match status" value="1"/>
</dbReference>
<keyword evidence="3 7" id="KW-1133">Transmembrane helix</keyword>
<feature type="transmembrane region" description="Helical" evidence="7">
    <location>
        <begin position="248"/>
        <end position="270"/>
    </location>
</feature>
<dbReference type="OMA" id="YAVEICV"/>
<evidence type="ECO:0000256" key="1">
    <source>
        <dbReference type="ARBA" id="ARBA00004141"/>
    </source>
</evidence>
<dbReference type="PANTHER" id="PTHR11972:SF193">
    <property type="entry name" value="FAD-BINDING FR-TYPE DOMAIN-CONTAINING PROTEIN"/>
    <property type="match status" value="1"/>
</dbReference>
<feature type="region of interest" description="Disordered" evidence="6">
    <location>
        <begin position="1"/>
        <end position="37"/>
    </location>
</feature>
<evidence type="ECO:0000313" key="10">
    <source>
        <dbReference type="Proteomes" id="UP000019132"/>
    </source>
</evidence>
<dbReference type="eggNOG" id="KOG0039">
    <property type="taxonomic scope" value="Eukaryota"/>
</dbReference>
<feature type="transmembrane region" description="Helical" evidence="7">
    <location>
        <begin position="205"/>
        <end position="227"/>
    </location>
</feature>
<feature type="transmembrane region" description="Helical" evidence="7">
    <location>
        <begin position="483"/>
        <end position="503"/>
    </location>
</feature>
<evidence type="ECO:0000256" key="3">
    <source>
        <dbReference type="ARBA" id="ARBA00022989"/>
    </source>
</evidence>
<reference evidence="9" key="3">
    <citation type="submission" date="2015-02" db="UniProtKB">
        <authorList>
            <consortium name="EnsemblProtists"/>
        </authorList>
    </citation>
    <scope>IDENTIFICATION</scope>
    <source>
        <strain evidence="9">DAOM BR144</strain>
    </source>
</reference>
<dbReference type="SUPFAM" id="SSF52343">
    <property type="entry name" value="Ferredoxin reductase-like, C-terminal NADP-linked domain"/>
    <property type="match status" value="1"/>
</dbReference>
<organism evidence="9 10">
    <name type="scientific">Globisporangium ultimum (strain ATCC 200006 / CBS 805.95 / DAOM BR144)</name>
    <name type="common">Pythium ultimum</name>
    <dbReference type="NCBI Taxonomy" id="431595"/>
    <lineage>
        <taxon>Eukaryota</taxon>
        <taxon>Sar</taxon>
        <taxon>Stramenopiles</taxon>
        <taxon>Oomycota</taxon>
        <taxon>Peronosporomycetes</taxon>
        <taxon>Pythiales</taxon>
        <taxon>Pythiaceae</taxon>
        <taxon>Globisporangium</taxon>
    </lineage>
</organism>
<reference evidence="10" key="2">
    <citation type="submission" date="2010-04" db="EMBL/GenBank/DDBJ databases">
        <authorList>
            <person name="Buell R."/>
            <person name="Hamilton J."/>
            <person name="Hostetler J."/>
        </authorList>
    </citation>
    <scope>NUCLEOTIDE SEQUENCE [LARGE SCALE GENOMIC DNA]</scope>
    <source>
        <strain evidence="10">DAOM:BR144</strain>
    </source>
</reference>
<dbReference type="Proteomes" id="UP000019132">
    <property type="component" value="Unassembled WGS sequence"/>
</dbReference>
<evidence type="ECO:0000256" key="5">
    <source>
        <dbReference type="ARBA" id="ARBA00023136"/>
    </source>
</evidence>
<keyword evidence="2 7" id="KW-0812">Transmembrane</keyword>
<dbReference type="Gene3D" id="2.40.30.10">
    <property type="entry name" value="Translation factors"/>
    <property type="match status" value="1"/>
</dbReference>
<dbReference type="InterPro" id="IPR017938">
    <property type="entry name" value="Riboflavin_synthase-like_b-brl"/>
</dbReference>
<sequence length="790" mass="89012">MASFSQPLTPDPVEYASLKTPGGGDAKSQGSRGRTTDSASWSTKYWYLGSLAQILTLGCIGLYVVAAVVYLTPYYWVLDPKIGVWWGVPSKEELEANPDTSGGHGEMNLPTYLFLGLFAPFALSMVTIAFLRKFNMRRITSRYILKIAMVLRRKPYLFGKLSYFGYGELLFLVGFLLGGNVLVSWYQFDAYIGYIAPEDRDFDAYMHQLGLLLGYTCVWNMAFLFLPATRNCVWMEFFGISYANGIKYHRWAGVMVVLTGVAHTCPYYYIWLRDGIWTHESLPCFNCGVGNREEGKSIWFNFYGELALLMFLAIAFTSLPWIRRRMYETFYYVHHLFPLGVLFTVLHWQTTTWFVFPSLLVYLIDRAVSSSNAFWPVHVTEFTALSDGIIKIVIARSPHDDGSYHIGQFVYLNVPAISKLQWHPFTIASSPRTSATTLTILLKSLGDWTAALTEYAEDCKSKSVAPTVYMDGYYGESLDKYEAYPTVCLVAGGVGVTPILAILEDMVAKLSHGEPPNQRVFLTFTFRELSLLEELHPVLARLREVDPNESFFSAQFYLTRVPSEVTLDQRIDHERIAFGGGGGKRGDLGSRSTANASSSSKIPTVFAERLRTAGFKPAMYFVIFFLSVFFVAWLEYGNGRIVKGGEASEYWMLQYAVEICVLFVVTPLAYVFVWLEHKLKIRKATANHEAHMLSPAAMPHVRINGDLHTLRDLVAEYDVTLGNRPHMEDVIEHVVRGHEAFMAAQHPSTTTDGVVGVFVSGPEPLKIATEYAIAHIGAHHFDLHAEEFEL</sequence>
<feature type="transmembrane region" description="Helical" evidence="7">
    <location>
        <begin position="618"/>
        <end position="636"/>
    </location>
</feature>
<dbReference type="AlphaFoldDB" id="K3WU64"/>
<dbReference type="InterPro" id="IPR013130">
    <property type="entry name" value="Fe3_Rdtase_TM_dom"/>
</dbReference>
<dbReference type="HOGENOM" id="CLU_004129_3_0_1"/>
<name>K3WU64_GLOUD</name>
<dbReference type="SUPFAM" id="SSF63380">
    <property type="entry name" value="Riboflavin synthase domain-like"/>
    <property type="match status" value="1"/>
</dbReference>
<dbReference type="CDD" id="cd06186">
    <property type="entry name" value="NOX_Duox_like_FAD_NADP"/>
    <property type="match status" value="1"/>
</dbReference>
<dbReference type="GO" id="GO:0005886">
    <property type="term" value="C:plasma membrane"/>
    <property type="evidence" value="ECO:0007669"/>
    <property type="project" value="TreeGrafter"/>
</dbReference>
<dbReference type="Pfam" id="PF08022">
    <property type="entry name" value="FAD_binding_8"/>
    <property type="match status" value="1"/>
</dbReference>
<feature type="compositionally biased region" description="Polar residues" evidence="6">
    <location>
        <begin position="28"/>
        <end position="37"/>
    </location>
</feature>
<dbReference type="InterPro" id="IPR013121">
    <property type="entry name" value="Fe_red_NAD-bd_6"/>
</dbReference>
<feature type="transmembrane region" description="Helical" evidence="7">
    <location>
        <begin position="656"/>
        <end position="675"/>
    </location>
</feature>
<evidence type="ECO:0000256" key="2">
    <source>
        <dbReference type="ARBA" id="ARBA00022692"/>
    </source>
</evidence>
<dbReference type="Pfam" id="PF08030">
    <property type="entry name" value="NAD_binding_6"/>
    <property type="match status" value="1"/>
</dbReference>
<dbReference type="EnsemblProtists" id="PYU1_T008511">
    <property type="protein sequence ID" value="PYU1_T008511"/>
    <property type="gene ID" value="PYU1_G008495"/>
</dbReference>
<feature type="domain" description="FAD-binding FR-type" evidence="8">
    <location>
        <begin position="372"/>
        <end position="480"/>
    </location>
</feature>
<feature type="transmembrane region" description="Helical" evidence="7">
    <location>
        <begin position="112"/>
        <end position="131"/>
    </location>
</feature>
<dbReference type="GO" id="GO:0016491">
    <property type="term" value="F:oxidoreductase activity"/>
    <property type="evidence" value="ECO:0007669"/>
    <property type="project" value="UniProtKB-KW"/>
</dbReference>
<keyword evidence="10" id="KW-1185">Reference proteome</keyword>
<dbReference type="SFLD" id="SFLDS00052">
    <property type="entry name" value="Ferric_Reductase_Domain"/>
    <property type="match status" value="1"/>
</dbReference>
<dbReference type="InParanoid" id="K3WU64"/>
<dbReference type="InterPro" id="IPR039261">
    <property type="entry name" value="FNR_nucleotide-bd"/>
</dbReference>
<dbReference type="STRING" id="431595.K3WU64"/>
<evidence type="ECO:0000259" key="8">
    <source>
        <dbReference type="PROSITE" id="PS51384"/>
    </source>
</evidence>
<protein>
    <recommendedName>
        <fullName evidence="8">FAD-binding FR-type domain-containing protein</fullName>
    </recommendedName>
</protein>
<dbReference type="SFLD" id="SFLDG01168">
    <property type="entry name" value="Ferric_reductase_subgroup_(FRE"/>
    <property type="match status" value="1"/>
</dbReference>
<dbReference type="InterPro" id="IPR050369">
    <property type="entry name" value="RBOH/FRE"/>
</dbReference>
<dbReference type="VEuPathDB" id="FungiDB:PYU1_G008495"/>
<feature type="transmembrane region" description="Helical" evidence="7">
    <location>
        <begin position="54"/>
        <end position="76"/>
    </location>
</feature>
<evidence type="ECO:0000256" key="6">
    <source>
        <dbReference type="SAM" id="MobiDB-lite"/>
    </source>
</evidence>
<keyword evidence="4" id="KW-0560">Oxidoreductase</keyword>
<evidence type="ECO:0000256" key="4">
    <source>
        <dbReference type="ARBA" id="ARBA00023002"/>
    </source>
</evidence>
<dbReference type="PANTHER" id="PTHR11972">
    <property type="entry name" value="NADPH OXIDASE"/>
    <property type="match status" value="1"/>
</dbReference>